<evidence type="ECO:0000256" key="1">
    <source>
        <dbReference type="SAM" id="MobiDB-lite"/>
    </source>
</evidence>
<comment type="caution">
    <text evidence="2">The sequence shown here is derived from an EMBL/GenBank/DDBJ whole genome shotgun (WGS) entry which is preliminary data.</text>
</comment>
<sequence>MHVNQRTQELGWAYVRPQRVPKWGNGIVVDLSETEIFGATAVDPVGYTVVLLPQALSLSEYLGEQLLRNGNEASRASVLTFIRHGIFFEPLERQPSSPLRLNRGHAKRWQEDLENRVIPIWRGSLGEAACSAELGETTAGRAERAQHTGMSLQHTAHRTGSRVHDAGQPPRGPVFAAPCLDPPRSQWRVFINGGSRARGRIFAGQRRERARKKKQESQATWALHPRRHQAAEAGRELSKVPRKQILKKCVLHAAATICAVGLDVEDESSASNNADGKTLGLRTSTSRTLAPFTSCGVGNTALRKIQRGWTDGGSAGYILVGIIAPLSPRRLWNASGRGLVGDVGGEVFDYIELANFLLHVTILREPAHAAGTSTQGRIVEDRVLRGEEVSVLVSVETRDNVGWMKTWRSKVAVWNFEE</sequence>
<dbReference type="EMBL" id="JARIHO010000058">
    <property type="protein sequence ID" value="KAJ7318289.1"/>
    <property type="molecule type" value="Genomic_DNA"/>
</dbReference>
<dbReference type="AlphaFoldDB" id="A0AAD6ZD93"/>
<evidence type="ECO:0000313" key="2">
    <source>
        <dbReference type="EMBL" id="KAJ7318289.1"/>
    </source>
</evidence>
<reference evidence="2" key="1">
    <citation type="submission" date="2023-03" db="EMBL/GenBank/DDBJ databases">
        <title>Massive genome expansion in bonnet fungi (Mycena s.s.) driven by repeated elements and novel gene families across ecological guilds.</title>
        <authorList>
            <consortium name="Lawrence Berkeley National Laboratory"/>
            <person name="Harder C.B."/>
            <person name="Miyauchi S."/>
            <person name="Viragh M."/>
            <person name="Kuo A."/>
            <person name="Thoen E."/>
            <person name="Andreopoulos B."/>
            <person name="Lu D."/>
            <person name="Skrede I."/>
            <person name="Drula E."/>
            <person name="Henrissat B."/>
            <person name="Morin E."/>
            <person name="Kohler A."/>
            <person name="Barry K."/>
            <person name="LaButti K."/>
            <person name="Morin E."/>
            <person name="Salamov A."/>
            <person name="Lipzen A."/>
            <person name="Mereny Z."/>
            <person name="Hegedus B."/>
            <person name="Baldrian P."/>
            <person name="Stursova M."/>
            <person name="Weitz H."/>
            <person name="Taylor A."/>
            <person name="Grigoriev I.V."/>
            <person name="Nagy L.G."/>
            <person name="Martin F."/>
            <person name="Kauserud H."/>
        </authorList>
    </citation>
    <scope>NUCLEOTIDE SEQUENCE</scope>
    <source>
        <strain evidence="2">CBHHK002</strain>
    </source>
</reference>
<feature type="region of interest" description="Disordered" evidence="1">
    <location>
        <begin position="204"/>
        <end position="236"/>
    </location>
</feature>
<gene>
    <name evidence="2" type="ORF">DFH08DRAFT_819900</name>
</gene>
<keyword evidence="3" id="KW-1185">Reference proteome</keyword>
<organism evidence="2 3">
    <name type="scientific">Mycena albidolilacea</name>
    <dbReference type="NCBI Taxonomy" id="1033008"/>
    <lineage>
        <taxon>Eukaryota</taxon>
        <taxon>Fungi</taxon>
        <taxon>Dikarya</taxon>
        <taxon>Basidiomycota</taxon>
        <taxon>Agaricomycotina</taxon>
        <taxon>Agaricomycetes</taxon>
        <taxon>Agaricomycetidae</taxon>
        <taxon>Agaricales</taxon>
        <taxon>Marasmiineae</taxon>
        <taxon>Mycenaceae</taxon>
        <taxon>Mycena</taxon>
    </lineage>
</organism>
<name>A0AAD6ZD93_9AGAR</name>
<protein>
    <submittedName>
        <fullName evidence="2">Uncharacterized protein</fullName>
    </submittedName>
</protein>
<dbReference type="Proteomes" id="UP001218218">
    <property type="component" value="Unassembled WGS sequence"/>
</dbReference>
<accession>A0AAD6ZD93</accession>
<proteinExistence type="predicted"/>
<evidence type="ECO:0000313" key="3">
    <source>
        <dbReference type="Proteomes" id="UP001218218"/>
    </source>
</evidence>